<accession>A0AAW4PW10</accession>
<organism evidence="7 8">
    <name type="scientific">Haloarcula rubra</name>
    <dbReference type="NCBI Taxonomy" id="2487747"/>
    <lineage>
        <taxon>Archaea</taxon>
        <taxon>Methanobacteriati</taxon>
        <taxon>Methanobacteriota</taxon>
        <taxon>Stenosarchaea group</taxon>
        <taxon>Halobacteria</taxon>
        <taxon>Halobacteriales</taxon>
        <taxon>Haloarculaceae</taxon>
        <taxon>Haloarcula</taxon>
    </lineage>
</organism>
<keyword evidence="4 5" id="KW-0472">Membrane</keyword>
<dbReference type="GO" id="GO:0016020">
    <property type="term" value="C:membrane"/>
    <property type="evidence" value="ECO:0007669"/>
    <property type="project" value="UniProtKB-SubCell"/>
</dbReference>
<keyword evidence="8" id="KW-1185">Reference proteome</keyword>
<dbReference type="EMBL" id="RKLR01000008">
    <property type="protein sequence ID" value="MBX0324834.1"/>
    <property type="molecule type" value="Genomic_DNA"/>
</dbReference>
<dbReference type="Pfam" id="PF01794">
    <property type="entry name" value="Ferric_reduct"/>
    <property type="match status" value="1"/>
</dbReference>
<protein>
    <submittedName>
        <fullName evidence="7">Ferric reductase-like transmembrane domain-containing protein</fullName>
    </submittedName>
</protein>
<evidence type="ECO:0000256" key="3">
    <source>
        <dbReference type="ARBA" id="ARBA00022989"/>
    </source>
</evidence>
<feature type="domain" description="Ferric oxidoreductase" evidence="6">
    <location>
        <begin position="57"/>
        <end position="186"/>
    </location>
</feature>
<comment type="subcellular location">
    <subcellularLocation>
        <location evidence="1">Membrane</location>
        <topology evidence="1">Multi-pass membrane protein</topology>
    </subcellularLocation>
</comment>
<dbReference type="Proteomes" id="UP001430377">
    <property type="component" value="Unassembled WGS sequence"/>
</dbReference>
<feature type="transmembrane region" description="Helical" evidence="5">
    <location>
        <begin position="138"/>
        <end position="158"/>
    </location>
</feature>
<name>A0AAW4PW10_9EURY</name>
<evidence type="ECO:0000256" key="2">
    <source>
        <dbReference type="ARBA" id="ARBA00022692"/>
    </source>
</evidence>
<gene>
    <name evidence="7" type="ORF">EGH21_17545</name>
</gene>
<dbReference type="RefSeq" id="WP_220619757.1">
    <property type="nucleotide sequence ID" value="NZ_RKLR01000008.1"/>
</dbReference>
<evidence type="ECO:0000313" key="7">
    <source>
        <dbReference type="EMBL" id="MBX0324834.1"/>
    </source>
</evidence>
<feature type="transmembrane region" description="Helical" evidence="5">
    <location>
        <begin position="218"/>
        <end position="237"/>
    </location>
</feature>
<evidence type="ECO:0000256" key="1">
    <source>
        <dbReference type="ARBA" id="ARBA00004141"/>
    </source>
</evidence>
<evidence type="ECO:0000256" key="5">
    <source>
        <dbReference type="SAM" id="Phobius"/>
    </source>
</evidence>
<evidence type="ECO:0000313" key="8">
    <source>
        <dbReference type="Proteomes" id="UP001430377"/>
    </source>
</evidence>
<reference evidence="7 8" key="1">
    <citation type="submission" date="2021-06" db="EMBL/GenBank/DDBJ databases">
        <title>Halomicroarcula sp. a new haloarchaeum isolated from saline soil.</title>
        <authorList>
            <person name="Duran-Viseras A."/>
            <person name="Sanchez-Porro C."/>
            <person name="Ventosa A."/>
        </authorList>
    </citation>
    <scope>NUCLEOTIDE SEQUENCE [LARGE SCALE GENOMIC DNA]</scope>
    <source>
        <strain evidence="7 8">F13</strain>
    </source>
</reference>
<evidence type="ECO:0000259" key="6">
    <source>
        <dbReference type="Pfam" id="PF01794"/>
    </source>
</evidence>
<comment type="caution">
    <text evidence="7">The sequence shown here is derived from an EMBL/GenBank/DDBJ whole genome shotgun (WGS) entry which is preliminary data.</text>
</comment>
<feature type="transmembrane region" description="Helical" evidence="5">
    <location>
        <begin position="178"/>
        <end position="198"/>
    </location>
</feature>
<dbReference type="InterPro" id="IPR013130">
    <property type="entry name" value="Fe3_Rdtase_TM_dom"/>
</dbReference>
<proteinExistence type="predicted"/>
<dbReference type="AlphaFoldDB" id="A0AAW4PW10"/>
<feature type="transmembrane region" description="Helical" evidence="5">
    <location>
        <begin position="86"/>
        <end position="106"/>
    </location>
</feature>
<evidence type="ECO:0000256" key="4">
    <source>
        <dbReference type="ARBA" id="ARBA00023136"/>
    </source>
</evidence>
<sequence length="249" mass="28160">MGTEAAQADESRTVSASRTQVIYQHLGVAIITIFLIYFALLGHSEWSSDMRFWRALGDASFILLAMALAIGPLVELRRQATSLLKWRRPLGIWFALTATIHGYLVWDGWARWSVRRFLGFEDLSAVGIEELVLTNPGFGLANLIGTVALILALVLAAISSDRAMHALGYQQWKYVQRLAYVIFYLAGLHAAYFIFLHYELSLRNLVFQNPPPSDPNWFRFYFVGLVVIVLALQWGAFAKRVVKHRQTLG</sequence>
<keyword evidence="3 5" id="KW-1133">Transmembrane helix</keyword>
<feature type="transmembrane region" description="Helical" evidence="5">
    <location>
        <begin position="21"/>
        <end position="40"/>
    </location>
</feature>
<keyword evidence="2 5" id="KW-0812">Transmembrane</keyword>
<feature type="transmembrane region" description="Helical" evidence="5">
    <location>
        <begin position="52"/>
        <end position="74"/>
    </location>
</feature>